<dbReference type="SUPFAM" id="SSF46689">
    <property type="entry name" value="Homeodomain-like"/>
    <property type="match status" value="2"/>
</dbReference>
<feature type="region of interest" description="Disordered" evidence="4">
    <location>
        <begin position="283"/>
        <end position="307"/>
    </location>
</feature>
<sequence>MYEGMREDHHEWLDIHFLTPTEFEKAGAAWPIRVGTNIAKPHYRIGPRISPYYYLIFVLEGEGEFRQSGGAYSLAAGDLFCLFPQVTHEYWTNPQRPLRKLFFAFEGKGALALLARAGLTPQRPHASGGATPEAAELTGELRRLAAESGGGSDLLRLSLFLRVFDALSTKSPSYRASAGQDSWLQKGRAYLDIHYAEDIAIESVSAAVGVERSHFTKTFRQAYGMPPMQYLLQLRMNEARLLLEQTDYTVAEIARSVGYPDLFTFSKAFKKHTGESPKAYRHRAAASAAAGQGSAEEQHSTANTARL</sequence>
<evidence type="ECO:0000256" key="2">
    <source>
        <dbReference type="ARBA" id="ARBA00023125"/>
    </source>
</evidence>
<dbReference type="SUPFAM" id="SSF51215">
    <property type="entry name" value="Regulatory protein AraC"/>
    <property type="match status" value="1"/>
</dbReference>
<keyword evidence="2" id="KW-0238">DNA-binding</keyword>
<dbReference type="InterPro" id="IPR020449">
    <property type="entry name" value="Tscrpt_reg_AraC-type_HTH"/>
</dbReference>
<reference evidence="6 7" key="1">
    <citation type="submission" date="2024-09" db="EMBL/GenBank/DDBJ databases">
        <authorList>
            <person name="Sun Q."/>
            <person name="Mori K."/>
        </authorList>
    </citation>
    <scope>NUCLEOTIDE SEQUENCE [LARGE SCALE GENOMIC DNA]</scope>
    <source>
        <strain evidence="6 7">TISTR 2452</strain>
    </source>
</reference>
<dbReference type="InterPro" id="IPR009057">
    <property type="entry name" value="Homeodomain-like_sf"/>
</dbReference>
<dbReference type="PROSITE" id="PS00041">
    <property type="entry name" value="HTH_ARAC_FAMILY_1"/>
    <property type="match status" value="1"/>
</dbReference>
<proteinExistence type="predicted"/>
<dbReference type="Proteomes" id="UP001589747">
    <property type="component" value="Unassembled WGS sequence"/>
</dbReference>
<dbReference type="InterPro" id="IPR014710">
    <property type="entry name" value="RmlC-like_jellyroll"/>
</dbReference>
<dbReference type="InterPro" id="IPR018062">
    <property type="entry name" value="HTH_AraC-typ_CS"/>
</dbReference>
<dbReference type="InterPro" id="IPR037923">
    <property type="entry name" value="HTH-like"/>
</dbReference>
<dbReference type="InterPro" id="IPR018060">
    <property type="entry name" value="HTH_AraC"/>
</dbReference>
<dbReference type="Gene3D" id="2.60.120.10">
    <property type="entry name" value="Jelly Rolls"/>
    <property type="match status" value="1"/>
</dbReference>
<dbReference type="PANTHER" id="PTHR43280:SF2">
    <property type="entry name" value="HTH-TYPE TRANSCRIPTIONAL REGULATOR EXSA"/>
    <property type="match status" value="1"/>
</dbReference>
<evidence type="ECO:0000259" key="5">
    <source>
        <dbReference type="PROSITE" id="PS01124"/>
    </source>
</evidence>
<keyword evidence="7" id="KW-1185">Reference proteome</keyword>
<dbReference type="PROSITE" id="PS01124">
    <property type="entry name" value="HTH_ARAC_FAMILY_2"/>
    <property type="match status" value="1"/>
</dbReference>
<protein>
    <submittedName>
        <fullName evidence="6">AraC family transcriptional regulator</fullName>
    </submittedName>
</protein>
<dbReference type="Pfam" id="PF02311">
    <property type="entry name" value="AraC_binding"/>
    <property type="match status" value="1"/>
</dbReference>
<evidence type="ECO:0000256" key="3">
    <source>
        <dbReference type="ARBA" id="ARBA00023163"/>
    </source>
</evidence>
<feature type="domain" description="HTH araC/xylS-type" evidence="5">
    <location>
        <begin position="185"/>
        <end position="283"/>
    </location>
</feature>
<accession>A0ABV5KSE6</accession>
<dbReference type="InterPro" id="IPR003313">
    <property type="entry name" value="AraC-bd"/>
</dbReference>
<evidence type="ECO:0000313" key="7">
    <source>
        <dbReference type="Proteomes" id="UP001589747"/>
    </source>
</evidence>
<dbReference type="SMART" id="SM00342">
    <property type="entry name" value="HTH_ARAC"/>
    <property type="match status" value="1"/>
</dbReference>
<dbReference type="RefSeq" id="WP_377497159.1">
    <property type="nucleotide sequence ID" value="NZ_JBHMDO010000033.1"/>
</dbReference>
<organism evidence="6 7">
    <name type="scientific">Paenibacillus aurantiacus</name>
    <dbReference type="NCBI Taxonomy" id="1936118"/>
    <lineage>
        <taxon>Bacteria</taxon>
        <taxon>Bacillati</taxon>
        <taxon>Bacillota</taxon>
        <taxon>Bacilli</taxon>
        <taxon>Bacillales</taxon>
        <taxon>Paenibacillaceae</taxon>
        <taxon>Paenibacillus</taxon>
    </lineage>
</organism>
<evidence type="ECO:0000256" key="4">
    <source>
        <dbReference type="SAM" id="MobiDB-lite"/>
    </source>
</evidence>
<evidence type="ECO:0000313" key="6">
    <source>
        <dbReference type="EMBL" id="MFB9328142.1"/>
    </source>
</evidence>
<comment type="caution">
    <text evidence="6">The sequence shown here is derived from an EMBL/GenBank/DDBJ whole genome shotgun (WGS) entry which is preliminary data.</text>
</comment>
<dbReference type="PANTHER" id="PTHR43280">
    <property type="entry name" value="ARAC-FAMILY TRANSCRIPTIONAL REGULATOR"/>
    <property type="match status" value="1"/>
</dbReference>
<name>A0ABV5KSE6_9BACL</name>
<gene>
    <name evidence="6" type="ORF">ACFFSY_19615</name>
</gene>
<dbReference type="PRINTS" id="PR00032">
    <property type="entry name" value="HTHARAC"/>
</dbReference>
<dbReference type="Gene3D" id="1.10.10.60">
    <property type="entry name" value="Homeodomain-like"/>
    <property type="match status" value="2"/>
</dbReference>
<keyword evidence="3" id="KW-0804">Transcription</keyword>
<dbReference type="EMBL" id="JBHMDO010000033">
    <property type="protein sequence ID" value="MFB9328142.1"/>
    <property type="molecule type" value="Genomic_DNA"/>
</dbReference>
<dbReference type="Pfam" id="PF12833">
    <property type="entry name" value="HTH_18"/>
    <property type="match status" value="1"/>
</dbReference>
<evidence type="ECO:0000256" key="1">
    <source>
        <dbReference type="ARBA" id="ARBA00023015"/>
    </source>
</evidence>
<keyword evidence="1" id="KW-0805">Transcription regulation</keyword>
<feature type="compositionally biased region" description="Low complexity" evidence="4">
    <location>
        <begin position="285"/>
        <end position="295"/>
    </location>
</feature>